<keyword evidence="3" id="KW-1185">Reference proteome</keyword>
<dbReference type="EMBL" id="RCHS01002885">
    <property type="protein sequence ID" value="RMX45099.1"/>
    <property type="molecule type" value="Genomic_DNA"/>
</dbReference>
<protein>
    <submittedName>
        <fullName evidence="2">Uncharacterized protein</fullName>
    </submittedName>
</protein>
<sequence>MVPCLDYGDPLTARETGEEMLNELAEMEDEDIHRDTRGSTTRSGRKSRRPRESSFLFYD</sequence>
<organism evidence="2 3">
    <name type="scientific">Pocillopora damicornis</name>
    <name type="common">Cauliflower coral</name>
    <name type="synonym">Millepora damicornis</name>
    <dbReference type="NCBI Taxonomy" id="46731"/>
    <lineage>
        <taxon>Eukaryota</taxon>
        <taxon>Metazoa</taxon>
        <taxon>Cnidaria</taxon>
        <taxon>Anthozoa</taxon>
        <taxon>Hexacorallia</taxon>
        <taxon>Scleractinia</taxon>
        <taxon>Astrocoeniina</taxon>
        <taxon>Pocilloporidae</taxon>
        <taxon>Pocillopora</taxon>
    </lineage>
</organism>
<name>A0A3M6TUZ1_POCDA</name>
<feature type="region of interest" description="Disordered" evidence="1">
    <location>
        <begin position="25"/>
        <end position="59"/>
    </location>
</feature>
<evidence type="ECO:0000256" key="1">
    <source>
        <dbReference type="SAM" id="MobiDB-lite"/>
    </source>
</evidence>
<accession>A0A3M6TUZ1</accession>
<comment type="caution">
    <text evidence="2">The sequence shown here is derived from an EMBL/GenBank/DDBJ whole genome shotgun (WGS) entry which is preliminary data.</text>
</comment>
<reference evidence="2 3" key="1">
    <citation type="journal article" date="2018" name="Sci. Rep.">
        <title>Comparative analysis of the Pocillopora damicornis genome highlights role of immune system in coral evolution.</title>
        <authorList>
            <person name="Cunning R."/>
            <person name="Bay R.A."/>
            <person name="Gillette P."/>
            <person name="Baker A.C."/>
            <person name="Traylor-Knowles N."/>
        </authorList>
    </citation>
    <scope>NUCLEOTIDE SEQUENCE [LARGE SCALE GENOMIC DNA]</scope>
    <source>
        <strain evidence="2">RSMAS</strain>
        <tissue evidence="2">Whole animal</tissue>
    </source>
</reference>
<gene>
    <name evidence="2" type="ORF">pdam_00014044</name>
</gene>
<evidence type="ECO:0000313" key="3">
    <source>
        <dbReference type="Proteomes" id="UP000275408"/>
    </source>
</evidence>
<evidence type="ECO:0000313" key="2">
    <source>
        <dbReference type="EMBL" id="RMX45099.1"/>
    </source>
</evidence>
<proteinExistence type="predicted"/>
<dbReference type="Proteomes" id="UP000275408">
    <property type="component" value="Unassembled WGS sequence"/>
</dbReference>
<dbReference type="AlphaFoldDB" id="A0A3M6TUZ1"/>